<keyword evidence="9" id="KW-1185">Reference proteome</keyword>
<dbReference type="PANTHER" id="PTHR22799:SF1">
    <property type="entry name" value="C-TYPE LECTIN DOMAIN FAMILY 11 MEMBER A"/>
    <property type="match status" value="1"/>
</dbReference>
<evidence type="ECO:0000259" key="7">
    <source>
        <dbReference type="PROSITE" id="PS50041"/>
    </source>
</evidence>
<evidence type="ECO:0000256" key="1">
    <source>
        <dbReference type="ARBA" id="ARBA00004613"/>
    </source>
</evidence>
<dbReference type="InterPro" id="IPR051663">
    <property type="entry name" value="CLec_Tetranectin-domain"/>
</dbReference>
<sequence>MRTVKSLTILRSETVKEENYKAIATVTPNSKTSNLGDSELTVAGKITQGGESTVLAEYVAPNSGYCFFYKCVAEGTDKKGRFGTYNRKRRDRCDKKRRNLSADVAEKSKNGTEGTKSKVETNVDIPTKASSSSASKLDSIDKTKFDVSTVFNGAFYILSKNDDDFNIERDAMKCKDNGGYLLEIDTVDEFVHAIRFQYNSLRPQFKNVYTGLNDRMTEGTFVQYHSKRPMGPEHVWSSGQPDNAGDGEDCVIMAENGLWDISCSLKGRFMCEIPLR</sequence>
<dbReference type="InterPro" id="IPR001304">
    <property type="entry name" value="C-type_lectin-like"/>
</dbReference>
<keyword evidence="5" id="KW-1015">Disulfide bond</keyword>
<accession>A0AAV4CBL2</accession>
<dbReference type="GO" id="GO:0005615">
    <property type="term" value="C:extracellular space"/>
    <property type="evidence" value="ECO:0007669"/>
    <property type="project" value="TreeGrafter"/>
</dbReference>
<keyword evidence="3" id="KW-0732">Signal</keyword>
<evidence type="ECO:0000313" key="9">
    <source>
        <dbReference type="Proteomes" id="UP000735302"/>
    </source>
</evidence>
<dbReference type="EMBL" id="BLXT01006082">
    <property type="protein sequence ID" value="GFO28741.1"/>
    <property type="molecule type" value="Genomic_DNA"/>
</dbReference>
<dbReference type="AlphaFoldDB" id="A0AAV4CBL2"/>
<evidence type="ECO:0000313" key="8">
    <source>
        <dbReference type="EMBL" id="GFO28741.1"/>
    </source>
</evidence>
<evidence type="ECO:0000256" key="5">
    <source>
        <dbReference type="ARBA" id="ARBA00023157"/>
    </source>
</evidence>
<comment type="subcellular location">
    <subcellularLocation>
        <location evidence="1">Secreted</location>
    </subcellularLocation>
</comment>
<name>A0AAV4CBL2_9GAST</name>
<proteinExistence type="predicted"/>
<dbReference type="PANTHER" id="PTHR22799">
    <property type="entry name" value="TETRANECTIN-RELATED"/>
    <property type="match status" value="1"/>
</dbReference>
<dbReference type="InterPro" id="IPR016186">
    <property type="entry name" value="C-type_lectin-like/link_sf"/>
</dbReference>
<feature type="region of interest" description="Disordered" evidence="6">
    <location>
        <begin position="96"/>
        <end position="133"/>
    </location>
</feature>
<evidence type="ECO:0000256" key="6">
    <source>
        <dbReference type="SAM" id="MobiDB-lite"/>
    </source>
</evidence>
<dbReference type="Proteomes" id="UP000735302">
    <property type="component" value="Unassembled WGS sequence"/>
</dbReference>
<dbReference type="PROSITE" id="PS50041">
    <property type="entry name" value="C_TYPE_LECTIN_2"/>
    <property type="match status" value="1"/>
</dbReference>
<dbReference type="GO" id="GO:0030246">
    <property type="term" value="F:carbohydrate binding"/>
    <property type="evidence" value="ECO:0007669"/>
    <property type="project" value="UniProtKB-KW"/>
</dbReference>
<evidence type="ECO:0000256" key="3">
    <source>
        <dbReference type="ARBA" id="ARBA00022729"/>
    </source>
</evidence>
<dbReference type="InterPro" id="IPR016187">
    <property type="entry name" value="CTDL_fold"/>
</dbReference>
<dbReference type="Gene3D" id="3.10.100.10">
    <property type="entry name" value="Mannose-Binding Protein A, subunit A"/>
    <property type="match status" value="1"/>
</dbReference>
<reference evidence="8 9" key="1">
    <citation type="journal article" date="2021" name="Elife">
        <title>Chloroplast acquisition without the gene transfer in kleptoplastic sea slugs, Plakobranchus ocellatus.</title>
        <authorList>
            <person name="Maeda T."/>
            <person name="Takahashi S."/>
            <person name="Yoshida T."/>
            <person name="Shimamura S."/>
            <person name="Takaki Y."/>
            <person name="Nagai Y."/>
            <person name="Toyoda A."/>
            <person name="Suzuki Y."/>
            <person name="Arimoto A."/>
            <person name="Ishii H."/>
            <person name="Satoh N."/>
            <person name="Nishiyama T."/>
            <person name="Hasebe M."/>
            <person name="Maruyama T."/>
            <person name="Minagawa J."/>
            <person name="Obokata J."/>
            <person name="Shigenobu S."/>
        </authorList>
    </citation>
    <scope>NUCLEOTIDE SEQUENCE [LARGE SCALE GENOMIC DNA]</scope>
</reference>
<gene>
    <name evidence="8" type="ORF">PoB_005524600</name>
</gene>
<dbReference type="GO" id="GO:0008083">
    <property type="term" value="F:growth factor activity"/>
    <property type="evidence" value="ECO:0007669"/>
    <property type="project" value="TreeGrafter"/>
</dbReference>
<protein>
    <submittedName>
        <fullName evidence="8">Collectin-11</fullName>
    </submittedName>
</protein>
<dbReference type="InterPro" id="IPR018378">
    <property type="entry name" value="C-type_lectin_CS"/>
</dbReference>
<dbReference type="SUPFAM" id="SSF56436">
    <property type="entry name" value="C-type lectin-like"/>
    <property type="match status" value="1"/>
</dbReference>
<evidence type="ECO:0000256" key="2">
    <source>
        <dbReference type="ARBA" id="ARBA00022525"/>
    </source>
</evidence>
<keyword evidence="4" id="KW-0430">Lectin</keyword>
<dbReference type="PROSITE" id="PS00615">
    <property type="entry name" value="C_TYPE_LECTIN_1"/>
    <property type="match status" value="1"/>
</dbReference>
<organism evidence="8 9">
    <name type="scientific">Plakobranchus ocellatus</name>
    <dbReference type="NCBI Taxonomy" id="259542"/>
    <lineage>
        <taxon>Eukaryota</taxon>
        <taxon>Metazoa</taxon>
        <taxon>Spiralia</taxon>
        <taxon>Lophotrochozoa</taxon>
        <taxon>Mollusca</taxon>
        <taxon>Gastropoda</taxon>
        <taxon>Heterobranchia</taxon>
        <taxon>Euthyneura</taxon>
        <taxon>Panpulmonata</taxon>
        <taxon>Sacoglossa</taxon>
        <taxon>Placobranchoidea</taxon>
        <taxon>Plakobranchidae</taxon>
        <taxon>Plakobranchus</taxon>
    </lineage>
</organism>
<comment type="caution">
    <text evidence="8">The sequence shown here is derived from an EMBL/GenBank/DDBJ whole genome shotgun (WGS) entry which is preliminary data.</text>
</comment>
<feature type="compositionally biased region" description="Basic and acidic residues" evidence="6">
    <location>
        <begin position="104"/>
        <end position="121"/>
    </location>
</feature>
<feature type="domain" description="C-type lectin" evidence="7">
    <location>
        <begin position="151"/>
        <end position="272"/>
    </location>
</feature>
<keyword evidence="2" id="KW-0964">Secreted</keyword>
<evidence type="ECO:0000256" key="4">
    <source>
        <dbReference type="ARBA" id="ARBA00022734"/>
    </source>
</evidence>